<dbReference type="SFLD" id="SFLDG01082">
    <property type="entry name" value="B12-binding_domain_containing"/>
    <property type="match status" value="1"/>
</dbReference>
<dbReference type="AlphaFoldDB" id="A0A6P1M8K1"/>
<dbReference type="SMART" id="SM00729">
    <property type="entry name" value="Elp3"/>
    <property type="match status" value="1"/>
</dbReference>
<dbReference type="SFLD" id="SFLDG01086">
    <property type="entry name" value="elongater_protein-like"/>
    <property type="match status" value="1"/>
</dbReference>
<dbReference type="GO" id="GO:0051536">
    <property type="term" value="F:iron-sulfur cluster binding"/>
    <property type="evidence" value="ECO:0007669"/>
    <property type="project" value="InterPro"/>
</dbReference>
<evidence type="ECO:0000313" key="3">
    <source>
        <dbReference type="Proteomes" id="UP000464954"/>
    </source>
</evidence>
<dbReference type="Proteomes" id="UP000464954">
    <property type="component" value="Chromosome"/>
</dbReference>
<dbReference type="SFLD" id="SFLDG01091">
    <property type="entry name" value="uncharacterized_CHP01210-like"/>
    <property type="match status" value="1"/>
</dbReference>
<dbReference type="InterPro" id="IPR007197">
    <property type="entry name" value="rSAM"/>
</dbReference>
<protein>
    <submittedName>
        <fullName evidence="2">TIGR01212 family radical SAM protein</fullName>
    </submittedName>
</protein>
<dbReference type="PANTHER" id="PTHR39963:SF1">
    <property type="entry name" value="MNMC-LIKE METHYLTRANSFERASE DOMAIN-CONTAINING PROTEIN"/>
    <property type="match status" value="1"/>
</dbReference>
<accession>A0A6P1M8K1</accession>
<dbReference type="Pfam" id="PF04055">
    <property type="entry name" value="Radical_SAM"/>
    <property type="match status" value="1"/>
</dbReference>
<dbReference type="InterPro" id="IPR008471">
    <property type="entry name" value="MnmC-like_methylTransf"/>
</dbReference>
<name>A0A6P1M8K1_9BACT</name>
<feature type="domain" description="Radical SAM core" evidence="1">
    <location>
        <begin position="14"/>
        <end position="247"/>
    </location>
</feature>
<dbReference type="Pfam" id="PF05430">
    <property type="entry name" value="Methyltransf_30"/>
    <property type="match status" value="1"/>
</dbReference>
<dbReference type="RefSeq" id="WP_160629539.1">
    <property type="nucleotide sequence ID" value="NZ_CP047593.1"/>
</dbReference>
<dbReference type="Pfam" id="PF16199">
    <property type="entry name" value="Radical_SAM_C"/>
    <property type="match status" value="1"/>
</dbReference>
<dbReference type="EMBL" id="CP047593">
    <property type="protein sequence ID" value="QHI70362.1"/>
    <property type="molecule type" value="Genomic_DNA"/>
</dbReference>
<evidence type="ECO:0000259" key="1">
    <source>
        <dbReference type="PROSITE" id="PS51918"/>
    </source>
</evidence>
<dbReference type="InterPro" id="IPR032432">
    <property type="entry name" value="Radical_SAM_C"/>
</dbReference>
<keyword evidence="3" id="KW-1185">Reference proteome</keyword>
<dbReference type="SFLD" id="SFLDS00029">
    <property type="entry name" value="Radical_SAM"/>
    <property type="match status" value="1"/>
</dbReference>
<dbReference type="InterPro" id="IPR029063">
    <property type="entry name" value="SAM-dependent_MTases_sf"/>
</dbReference>
<dbReference type="Gene3D" id="3.40.50.150">
    <property type="entry name" value="Vaccinia Virus protein VP39"/>
    <property type="match status" value="1"/>
</dbReference>
<dbReference type="InterPro" id="IPR023404">
    <property type="entry name" value="rSAM_horseshoe"/>
</dbReference>
<dbReference type="InterPro" id="IPR005911">
    <property type="entry name" value="YhcC-like"/>
</dbReference>
<dbReference type="SUPFAM" id="SSF102114">
    <property type="entry name" value="Radical SAM enzymes"/>
    <property type="match status" value="1"/>
</dbReference>
<dbReference type="SUPFAM" id="SSF53335">
    <property type="entry name" value="S-adenosyl-L-methionine-dependent methyltransferases"/>
    <property type="match status" value="1"/>
</dbReference>
<dbReference type="KEGG" id="taer:GT409_13235"/>
<dbReference type="PANTHER" id="PTHR39963">
    <property type="entry name" value="SLL0983 PROTEIN"/>
    <property type="match status" value="1"/>
</dbReference>
<dbReference type="GO" id="GO:0016645">
    <property type="term" value="F:oxidoreductase activity, acting on the CH-NH group of donors"/>
    <property type="evidence" value="ECO:0007669"/>
    <property type="project" value="InterPro"/>
</dbReference>
<dbReference type="CDD" id="cd02440">
    <property type="entry name" value="AdoMet_MTases"/>
    <property type="match status" value="1"/>
</dbReference>
<organism evidence="2 3">
    <name type="scientific">Tichowtungia aerotolerans</name>
    <dbReference type="NCBI Taxonomy" id="2697043"/>
    <lineage>
        <taxon>Bacteria</taxon>
        <taxon>Pseudomonadati</taxon>
        <taxon>Kiritimatiellota</taxon>
        <taxon>Tichowtungiia</taxon>
        <taxon>Tichowtungiales</taxon>
        <taxon>Tichowtungiaceae</taxon>
        <taxon>Tichowtungia</taxon>
    </lineage>
</organism>
<dbReference type="PROSITE" id="PS51918">
    <property type="entry name" value="RADICAL_SAM"/>
    <property type="match status" value="1"/>
</dbReference>
<proteinExistence type="predicted"/>
<gene>
    <name evidence="2" type="ORF">GT409_13235</name>
</gene>
<dbReference type="InterPro" id="IPR006638">
    <property type="entry name" value="Elp3/MiaA/NifB-like_rSAM"/>
</dbReference>
<dbReference type="Gene3D" id="3.80.30.20">
    <property type="entry name" value="tm_1862 like domain"/>
    <property type="match status" value="1"/>
</dbReference>
<reference evidence="2 3" key="1">
    <citation type="submission" date="2020-01" db="EMBL/GenBank/DDBJ databases">
        <title>Ponticoccus aerotolerans gen. nov., sp. nov., an anaerobic bacterium and proposal of Ponticoccusceae fam. nov., Ponticoccusles ord. nov. and Ponticoccuse classis nov. in the phylum Kiritimatiellaeota.</title>
        <authorList>
            <person name="Zhou L.Y."/>
            <person name="Du Z.J."/>
        </authorList>
    </citation>
    <scope>NUCLEOTIDE SEQUENCE [LARGE SCALE GENOMIC DNA]</scope>
    <source>
        <strain evidence="2 3">S-5007</strain>
    </source>
</reference>
<sequence length="569" mass="64514">MTSFVQYKPWMIERYGEPLFRIPVEIAGSCPHGRCAFCAENGSRAQQTQRQDSPLEQAEEAIRFARRRYRAKKFMLYIQAFTADLTDPDQQSILFQCLKKFEFEAVSIGTRPDCLPAEALEFLDTLKKQTEVWVELGVQTANDDTLKRILRGHDWGCSKQAILKLAGHNIHVAVHVILGLPGEISKDWKNTADELAKLPISGIKIHNLHVMKGTQLAEQYAATPFPLLNHWEYAEGLMDFLRRIPAEIPVMRITTDTPDDQLIAPHWHLEKGQFLDYVIQQMTCRQISQGDLLKAERTESRISATPVITEDGSVTFFSEDWKEHYHTKTGARLEAGQKFVAPARLKEKIKTQDIRLLDVCFGLGNNSLAAFCATAKTAEHQLEITALEMDKRVVRAAAEHFQTLETDPVDWKTVLSGLLQQSSFSSHHSSISLHWGDARWLIQALKDHSFDIIFHDPFSSQHCPELWTVDFFKQLHRVIKPNGVLLTYSSAAPVRGAMRKAGFLIAETEPGHNMGNGTVASPTQAELSGFSMIERNHERRAIPYRDPYLCATSKAILRQRQETVEARTK</sequence>
<dbReference type="InterPro" id="IPR058240">
    <property type="entry name" value="rSAM_sf"/>
</dbReference>
<evidence type="ECO:0000313" key="2">
    <source>
        <dbReference type="EMBL" id="QHI70362.1"/>
    </source>
</evidence>
<dbReference type="CDD" id="cd01335">
    <property type="entry name" value="Radical_SAM"/>
    <property type="match status" value="1"/>
</dbReference>
<dbReference type="NCBIfam" id="TIGR01212">
    <property type="entry name" value="TIGR01212 family radical SAM protein"/>
    <property type="match status" value="1"/>
</dbReference>